<dbReference type="InterPro" id="IPR052557">
    <property type="entry name" value="CAP/Cytokinesis_protein"/>
</dbReference>
<sequence length="388" mass="42887">MLMASWVQRLNELEPVGVIVFLLLLGSLVQGMRRGASGSAKRLFFFVWEGIVIAVCLVLSAQLTNRLSPAAAKWLTGAVKVPQQELSGIEQAWYTLVTSLRDFALLRYAVMFLLSYLLLRALAALIEPLADRTVEGMLRSRSKEEPLADIRGQKQASRAVGAVLGAIHGAGRSFVFVALLFVYVSLMPNGWYVEQISNSQVYSKAAAWLSPVAGDVLTGQGPVFTEAVEAQFKQILQRKYEMIDYAIPAKIEQAAVYVTKDAQTDEAKARSLYEWLGKRIAYDYDKARNYEEQGIWKEQNPPETFDTRKGVCIDIARLYAVMARSVGLEVRVVTGMGADGSGGFGPHAWNEVRIGAGDDSWIPLDATWANAGDWFNPPGFDETHIREA</sequence>
<keyword evidence="4" id="KW-1185">Reference proteome</keyword>
<dbReference type="Gene3D" id="3.10.620.30">
    <property type="match status" value="1"/>
</dbReference>
<feature type="transmembrane region" description="Helical" evidence="1">
    <location>
        <begin position="105"/>
        <end position="130"/>
    </location>
</feature>
<evidence type="ECO:0000313" key="4">
    <source>
        <dbReference type="Proteomes" id="UP000518605"/>
    </source>
</evidence>
<dbReference type="AlphaFoldDB" id="A0A7W5G865"/>
<keyword evidence="1" id="KW-0472">Membrane</keyword>
<organism evidence="3 4">
    <name type="scientific">Paenibacillus endophyticus</name>
    <dbReference type="NCBI Taxonomy" id="1294268"/>
    <lineage>
        <taxon>Bacteria</taxon>
        <taxon>Bacillati</taxon>
        <taxon>Bacillota</taxon>
        <taxon>Bacilli</taxon>
        <taxon>Bacillales</taxon>
        <taxon>Paenibacillaceae</taxon>
        <taxon>Paenibacillus</taxon>
    </lineage>
</organism>
<dbReference type="RefSeq" id="WP_246431581.1">
    <property type="nucleotide sequence ID" value="NZ_CBCSLB010000004.1"/>
</dbReference>
<protein>
    <recommendedName>
        <fullName evidence="2">Transglutaminase-like domain-containing protein</fullName>
    </recommendedName>
</protein>
<feature type="transmembrane region" description="Helical" evidence="1">
    <location>
        <begin position="43"/>
        <end position="63"/>
    </location>
</feature>
<dbReference type="SMART" id="SM00460">
    <property type="entry name" value="TGc"/>
    <property type="match status" value="1"/>
</dbReference>
<dbReference type="Pfam" id="PF01841">
    <property type="entry name" value="Transglut_core"/>
    <property type="match status" value="1"/>
</dbReference>
<keyword evidence="1" id="KW-0812">Transmembrane</keyword>
<feature type="domain" description="Transglutaminase-like" evidence="2">
    <location>
        <begin position="304"/>
        <end position="368"/>
    </location>
</feature>
<evidence type="ECO:0000259" key="2">
    <source>
        <dbReference type="SMART" id="SM00460"/>
    </source>
</evidence>
<dbReference type="Proteomes" id="UP000518605">
    <property type="component" value="Unassembled WGS sequence"/>
</dbReference>
<dbReference type="SUPFAM" id="SSF54001">
    <property type="entry name" value="Cysteine proteinases"/>
    <property type="match status" value="1"/>
</dbReference>
<dbReference type="InterPro" id="IPR002931">
    <property type="entry name" value="Transglutaminase-like"/>
</dbReference>
<keyword evidence="1" id="KW-1133">Transmembrane helix</keyword>
<dbReference type="PANTHER" id="PTHR46333">
    <property type="entry name" value="CYTOKINESIS PROTEIN 3"/>
    <property type="match status" value="1"/>
</dbReference>
<dbReference type="EMBL" id="JACHXW010000002">
    <property type="protein sequence ID" value="MBB3150744.1"/>
    <property type="molecule type" value="Genomic_DNA"/>
</dbReference>
<gene>
    <name evidence="3" type="ORF">FHS16_000778</name>
</gene>
<dbReference type="GO" id="GO:0005737">
    <property type="term" value="C:cytoplasm"/>
    <property type="evidence" value="ECO:0007669"/>
    <property type="project" value="TreeGrafter"/>
</dbReference>
<evidence type="ECO:0000313" key="3">
    <source>
        <dbReference type="EMBL" id="MBB3150744.1"/>
    </source>
</evidence>
<comment type="caution">
    <text evidence="3">The sequence shown here is derived from an EMBL/GenBank/DDBJ whole genome shotgun (WGS) entry which is preliminary data.</text>
</comment>
<name>A0A7W5G865_9BACL</name>
<feature type="transmembrane region" description="Helical" evidence="1">
    <location>
        <begin position="15"/>
        <end position="31"/>
    </location>
</feature>
<accession>A0A7W5G865</accession>
<evidence type="ECO:0000256" key="1">
    <source>
        <dbReference type="SAM" id="Phobius"/>
    </source>
</evidence>
<dbReference type="PANTHER" id="PTHR46333:SF2">
    <property type="entry name" value="CYTOKINESIS PROTEIN 3"/>
    <property type="match status" value="1"/>
</dbReference>
<reference evidence="3 4" key="1">
    <citation type="submission" date="2020-08" db="EMBL/GenBank/DDBJ databases">
        <title>Genomic Encyclopedia of Type Strains, Phase III (KMG-III): the genomes of soil and plant-associated and newly described type strains.</title>
        <authorList>
            <person name="Whitman W."/>
        </authorList>
    </citation>
    <scope>NUCLEOTIDE SEQUENCE [LARGE SCALE GENOMIC DNA]</scope>
    <source>
        <strain evidence="3 4">CECT 8234</strain>
    </source>
</reference>
<dbReference type="InterPro" id="IPR038765">
    <property type="entry name" value="Papain-like_cys_pep_sf"/>
</dbReference>
<proteinExistence type="predicted"/>